<reference evidence="1" key="1">
    <citation type="submission" date="2020-11" db="EMBL/GenBank/DDBJ databases">
        <authorList>
            <consortium name="DOE Joint Genome Institute"/>
            <person name="Ahrendt S."/>
            <person name="Riley R."/>
            <person name="Andreopoulos W."/>
            <person name="Labutti K."/>
            <person name="Pangilinan J."/>
            <person name="Ruiz-Duenas F.J."/>
            <person name="Barrasa J.M."/>
            <person name="Sanchez-Garcia M."/>
            <person name="Camarero S."/>
            <person name="Miyauchi S."/>
            <person name="Serrano A."/>
            <person name="Linde D."/>
            <person name="Babiker R."/>
            <person name="Drula E."/>
            <person name="Ayuso-Fernandez I."/>
            <person name="Pacheco R."/>
            <person name="Padilla G."/>
            <person name="Ferreira P."/>
            <person name="Barriuso J."/>
            <person name="Kellner H."/>
            <person name="Castanera R."/>
            <person name="Alfaro M."/>
            <person name="Ramirez L."/>
            <person name="Pisabarro A.G."/>
            <person name="Kuo A."/>
            <person name="Tritt A."/>
            <person name="Lipzen A."/>
            <person name="He G."/>
            <person name="Yan M."/>
            <person name="Ng V."/>
            <person name="Cullen D."/>
            <person name="Martin F."/>
            <person name="Rosso M.-N."/>
            <person name="Henrissat B."/>
            <person name="Hibbett D."/>
            <person name="Martinez A.T."/>
            <person name="Grigoriev I.V."/>
        </authorList>
    </citation>
    <scope>NUCLEOTIDE SEQUENCE</scope>
    <source>
        <strain evidence="1">CIRM-BRFM 674</strain>
    </source>
</reference>
<proteinExistence type="predicted"/>
<accession>A0A9P6CP55</accession>
<organism evidence="1 2">
    <name type="scientific">Pholiota conissans</name>
    <dbReference type="NCBI Taxonomy" id="109636"/>
    <lineage>
        <taxon>Eukaryota</taxon>
        <taxon>Fungi</taxon>
        <taxon>Dikarya</taxon>
        <taxon>Basidiomycota</taxon>
        <taxon>Agaricomycotina</taxon>
        <taxon>Agaricomycetes</taxon>
        <taxon>Agaricomycetidae</taxon>
        <taxon>Agaricales</taxon>
        <taxon>Agaricineae</taxon>
        <taxon>Strophariaceae</taxon>
        <taxon>Pholiota</taxon>
    </lineage>
</organism>
<sequence>MLAAVTTPDAPALTRPPVPLLLLSRPPPSQLITLRTCKPTDYRIHKTRRAPPRPTSRPYICPLSISSFFPFSPVQPTDLLRSSLNLLLSHFFRPHNANQPRCSPRLHYCFFEAYAMFLPLSGSLFCRLRLPKHYGKVRNHLKNAQERESALITRSSRTFNG</sequence>
<evidence type="ECO:0000313" key="2">
    <source>
        <dbReference type="Proteomes" id="UP000807469"/>
    </source>
</evidence>
<dbReference type="EMBL" id="MU155432">
    <property type="protein sequence ID" value="KAF9473572.1"/>
    <property type="molecule type" value="Genomic_DNA"/>
</dbReference>
<comment type="caution">
    <text evidence="1">The sequence shown here is derived from an EMBL/GenBank/DDBJ whole genome shotgun (WGS) entry which is preliminary data.</text>
</comment>
<gene>
    <name evidence="1" type="ORF">BDN70DRAFT_375625</name>
</gene>
<evidence type="ECO:0000313" key="1">
    <source>
        <dbReference type="EMBL" id="KAF9473572.1"/>
    </source>
</evidence>
<protein>
    <submittedName>
        <fullName evidence="1">Uncharacterized protein</fullName>
    </submittedName>
</protein>
<dbReference type="AlphaFoldDB" id="A0A9P6CP55"/>
<name>A0A9P6CP55_9AGAR</name>
<dbReference type="Proteomes" id="UP000807469">
    <property type="component" value="Unassembled WGS sequence"/>
</dbReference>
<keyword evidence="2" id="KW-1185">Reference proteome</keyword>